<evidence type="ECO:0000259" key="10">
    <source>
        <dbReference type="Pfam" id="PF17917"/>
    </source>
</evidence>
<feature type="domain" description="Tf2-1-like SH3-like" evidence="12">
    <location>
        <begin position="629"/>
        <end position="682"/>
    </location>
</feature>
<dbReference type="Gene3D" id="3.30.70.270">
    <property type="match status" value="1"/>
</dbReference>
<dbReference type="SUPFAM" id="SSF53098">
    <property type="entry name" value="Ribonuclease H-like"/>
    <property type="match status" value="1"/>
</dbReference>
<keyword evidence="8" id="KW-0472">Membrane</keyword>
<evidence type="ECO:0000313" key="13">
    <source>
        <dbReference type="EMBL" id="KAE8661615.1"/>
    </source>
</evidence>
<reference evidence="13" key="1">
    <citation type="submission" date="2019-09" db="EMBL/GenBank/DDBJ databases">
        <title>Draft genome information of white flower Hibiscus syriacus.</title>
        <authorList>
            <person name="Kim Y.-M."/>
        </authorList>
    </citation>
    <scope>NUCLEOTIDE SEQUENCE [LARGE SCALE GENOMIC DNA]</scope>
    <source>
        <strain evidence="13">YM2019G1</strain>
    </source>
</reference>
<dbReference type="GO" id="GO:0003964">
    <property type="term" value="F:RNA-directed DNA polymerase activity"/>
    <property type="evidence" value="ECO:0007669"/>
    <property type="project" value="UniProtKB-KW"/>
</dbReference>
<feature type="domain" description="Retrotransposon gag" evidence="9">
    <location>
        <begin position="96"/>
        <end position="190"/>
    </location>
</feature>
<comment type="caution">
    <text evidence="13">The sequence shown here is derived from an EMBL/GenBank/DDBJ whole genome shotgun (WGS) entry which is preliminary data.</text>
</comment>
<keyword evidence="4" id="KW-0255">Endonuclease</keyword>
<dbReference type="EMBL" id="VEPZ02001720">
    <property type="protein sequence ID" value="KAE8661615.1"/>
    <property type="molecule type" value="Genomic_DNA"/>
</dbReference>
<keyword evidence="8" id="KW-1133">Transmembrane helix</keyword>
<feature type="transmembrane region" description="Helical" evidence="8">
    <location>
        <begin position="947"/>
        <end position="966"/>
    </location>
</feature>
<keyword evidence="6" id="KW-0695">RNA-directed DNA polymerase</keyword>
<dbReference type="AlphaFoldDB" id="A0A6A2X3L6"/>
<protein>
    <submittedName>
        <fullName evidence="13">Detected protein of confused Function</fullName>
    </submittedName>
</protein>
<keyword evidence="1" id="KW-0808">Transferase</keyword>
<evidence type="ECO:0000256" key="6">
    <source>
        <dbReference type="ARBA" id="ARBA00022918"/>
    </source>
</evidence>
<evidence type="ECO:0000259" key="12">
    <source>
        <dbReference type="Pfam" id="PF24626"/>
    </source>
</evidence>
<dbReference type="GO" id="GO:0016787">
    <property type="term" value="F:hydrolase activity"/>
    <property type="evidence" value="ECO:0007669"/>
    <property type="project" value="UniProtKB-KW"/>
</dbReference>
<evidence type="ECO:0000256" key="7">
    <source>
        <dbReference type="SAM" id="MobiDB-lite"/>
    </source>
</evidence>
<feature type="compositionally biased region" description="Low complexity" evidence="7">
    <location>
        <begin position="1041"/>
        <end position="1050"/>
    </location>
</feature>
<dbReference type="InterPro" id="IPR005162">
    <property type="entry name" value="Retrotrans_gag_dom"/>
</dbReference>
<name>A0A6A2X3L6_HIBSY</name>
<gene>
    <name evidence="13" type="ORF">F3Y22_tig00113725pilonHSYRG01460</name>
</gene>
<dbReference type="Pfam" id="PF17921">
    <property type="entry name" value="Integrase_H2C2"/>
    <property type="match status" value="1"/>
</dbReference>
<evidence type="ECO:0000313" key="14">
    <source>
        <dbReference type="Proteomes" id="UP000436088"/>
    </source>
</evidence>
<dbReference type="PANTHER" id="PTHR31133">
    <property type="entry name" value="MEMBRANE PROTEIN"/>
    <property type="match status" value="1"/>
</dbReference>
<dbReference type="Pfam" id="PF17917">
    <property type="entry name" value="RT_RNaseH"/>
    <property type="match status" value="1"/>
</dbReference>
<dbReference type="InterPro" id="IPR040229">
    <property type="entry name" value="At3g27390-like"/>
</dbReference>
<dbReference type="SUPFAM" id="SSF56672">
    <property type="entry name" value="DNA/RNA polymerases"/>
    <property type="match status" value="1"/>
</dbReference>
<proteinExistence type="predicted"/>
<dbReference type="InterPro" id="IPR043502">
    <property type="entry name" value="DNA/RNA_pol_sf"/>
</dbReference>
<dbReference type="PANTHER" id="PTHR31133:SF3">
    <property type="entry name" value="TRANSMEMBRANE PROTEIN"/>
    <property type="match status" value="1"/>
</dbReference>
<evidence type="ECO:0000256" key="4">
    <source>
        <dbReference type="ARBA" id="ARBA00022759"/>
    </source>
</evidence>
<evidence type="ECO:0000259" key="9">
    <source>
        <dbReference type="Pfam" id="PF03732"/>
    </source>
</evidence>
<feature type="region of interest" description="Disordered" evidence="7">
    <location>
        <begin position="1"/>
        <end position="22"/>
    </location>
</feature>
<evidence type="ECO:0000256" key="1">
    <source>
        <dbReference type="ARBA" id="ARBA00022679"/>
    </source>
</evidence>
<keyword evidence="2" id="KW-0548">Nucleotidyltransferase</keyword>
<dbReference type="Proteomes" id="UP000436088">
    <property type="component" value="Unassembled WGS sequence"/>
</dbReference>
<dbReference type="Gene3D" id="1.10.340.70">
    <property type="match status" value="1"/>
</dbReference>
<keyword evidence="3" id="KW-0540">Nuclease</keyword>
<evidence type="ECO:0000256" key="8">
    <source>
        <dbReference type="SAM" id="Phobius"/>
    </source>
</evidence>
<evidence type="ECO:0000256" key="2">
    <source>
        <dbReference type="ARBA" id="ARBA00022695"/>
    </source>
</evidence>
<keyword evidence="14" id="KW-1185">Reference proteome</keyword>
<feature type="transmembrane region" description="Helical" evidence="8">
    <location>
        <begin position="899"/>
        <end position="926"/>
    </location>
</feature>
<dbReference type="Pfam" id="PF03732">
    <property type="entry name" value="Retrotrans_gag"/>
    <property type="match status" value="1"/>
</dbReference>
<feature type="domain" description="Reverse transcriptase RNase H-like" evidence="10">
    <location>
        <begin position="359"/>
        <end position="409"/>
    </location>
</feature>
<evidence type="ECO:0000259" key="11">
    <source>
        <dbReference type="Pfam" id="PF17921"/>
    </source>
</evidence>
<keyword evidence="8" id="KW-0812">Transmembrane</keyword>
<dbReference type="Pfam" id="PF08284">
    <property type="entry name" value="RVP_2"/>
    <property type="match status" value="1"/>
</dbReference>
<sequence>MSGHGSSRSEAGDDKPAESCNSPALTRTLDAVLARFQPFVTSTPRMNVAKELKGLGAPEFRGEAKEGPVTADLWLNDVKIMLEGLHCSDVDKLDGVVSLLRGQERIWWTNVTLRMPGDQVTWSLIFEEFKNKYIGDQFIRQMKQEFMNMKQWNCTVYEYECEFNKLSRFAAELIPTENDVYDWFVEGLRPRLKEMLIMLNLSSFQEVVNRAKALERAQNESHRGLPRLPREEQVEAEEEVNQSHQLRKKYVLQLVKLVKELNIPLESTSSKVIVTNPLGRSARVNMVCRGCPIRIQGIEFPANLMELPFDEIELKEVTFLGHVISSEGIRVDPQKIKAILEWEVPKNVLEVQSFLGLAGYYRRQLKLHEKNCPTHDLEMAVVVFALKIWRHYLYGERCYLYTDHKMINFHPGKANVVADALSRKTFVALRALYARLSLRGDSVICAELTLKPSRLDRIKEFQARDEKLVIPDDDELKKDLLTEAHCSPLTMHPGGNKMYMDLKSRYWWPGMKMDITEFVFKCFTCQEIIRLHVVPVSNVSDRDPRFTSRFWKSLHKALRTRLNFSIAFHPQTDGYLPLTEFAYNNSYQSSIKIEPYEALYGRRCCTPLNWFELRDKEILGPELIQEEKKVLRFGRKGKLSPRFIGPYEIVKRVGPVAYQLALPLEMEKIHNVFHVSMLRKYRSDPSHIVTPEEIKIQPDLTYEEEPVKILAHEIKQLRNKTIPLVKVLWRNHKVEEAMWEREEDMKIQTVTEDWRIHFSDGIVLRCRENMEPPKGFLATFCNFICFLPYFFGLLLLGIIEGHSGAFSVSWILDLFIALTKLLGPFLKLIMCLLVPFVLILWVVVGVAEVVSGDGTLSTIRGSFTVVRDFYVVCFHSYGSFMEDLQQKRPPDGKYYEIRFLYLLPALIAAVLGFVVDFPVISLLALFKSPYMLFKGWRRLFHDLIGREGPFLETICVPFAGLAILLWPLATDGAVLGLMVSSIFLGAYSGVIVYQDSSFWFGLCYIVASLSIYKEYSNDVLDMPEGSRFPRPKYRRNEKESFSNGSSLSKSDSLKHRPPARMDSLTNTKFDLKPLELLVALFRECRRHGEKMVSDRLITSKDIEEAKSRKGSRVVGIGLPAYCLLQALPRYEQIKFEDLFKEEEDYLGMLVLLCGDLEKLKNSNIGTPPESDSKLPQLDALA</sequence>
<dbReference type="InterPro" id="IPR043128">
    <property type="entry name" value="Rev_trsase/Diguanyl_cyclase"/>
</dbReference>
<feature type="domain" description="Integrase zinc-binding" evidence="11">
    <location>
        <begin position="473"/>
        <end position="527"/>
    </location>
</feature>
<dbReference type="Pfam" id="PF24626">
    <property type="entry name" value="SH3_Tf2-1"/>
    <property type="match status" value="1"/>
</dbReference>
<feature type="region of interest" description="Disordered" evidence="7">
    <location>
        <begin position="1030"/>
        <end position="1057"/>
    </location>
</feature>
<organism evidence="13 14">
    <name type="scientific">Hibiscus syriacus</name>
    <name type="common">Rose of Sharon</name>
    <dbReference type="NCBI Taxonomy" id="106335"/>
    <lineage>
        <taxon>Eukaryota</taxon>
        <taxon>Viridiplantae</taxon>
        <taxon>Streptophyta</taxon>
        <taxon>Embryophyta</taxon>
        <taxon>Tracheophyta</taxon>
        <taxon>Spermatophyta</taxon>
        <taxon>Magnoliopsida</taxon>
        <taxon>eudicotyledons</taxon>
        <taxon>Gunneridae</taxon>
        <taxon>Pentapetalae</taxon>
        <taxon>rosids</taxon>
        <taxon>malvids</taxon>
        <taxon>Malvales</taxon>
        <taxon>Malvaceae</taxon>
        <taxon>Malvoideae</taxon>
        <taxon>Hibiscus</taxon>
    </lineage>
</organism>
<feature type="transmembrane region" description="Helical" evidence="8">
    <location>
        <begin position="829"/>
        <end position="847"/>
    </location>
</feature>
<evidence type="ECO:0000256" key="3">
    <source>
        <dbReference type="ARBA" id="ARBA00022722"/>
    </source>
</evidence>
<dbReference type="InterPro" id="IPR012337">
    <property type="entry name" value="RNaseH-like_sf"/>
</dbReference>
<keyword evidence="5" id="KW-0378">Hydrolase</keyword>
<evidence type="ECO:0000256" key="5">
    <source>
        <dbReference type="ARBA" id="ARBA00022801"/>
    </source>
</evidence>
<dbReference type="FunFam" id="1.10.340.70:FF:000001">
    <property type="entry name" value="Retrovirus-related Pol polyprotein from transposon gypsy-like Protein"/>
    <property type="match status" value="1"/>
</dbReference>
<accession>A0A6A2X3L6</accession>
<dbReference type="InterPro" id="IPR056924">
    <property type="entry name" value="SH3_Tf2-1"/>
</dbReference>
<dbReference type="InterPro" id="IPR041588">
    <property type="entry name" value="Integrase_H2C2"/>
</dbReference>
<dbReference type="GO" id="GO:0004519">
    <property type="term" value="F:endonuclease activity"/>
    <property type="evidence" value="ECO:0007669"/>
    <property type="project" value="UniProtKB-KW"/>
</dbReference>
<dbReference type="InterPro" id="IPR041373">
    <property type="entry name" value="RT_RNaseH"/>
</dbReference>